<protein>
    <recommendedName>
        <fullName evidence="1">DUF6194 domain-containing protein</fullName>
    </recommendedName>
</protein>
<dbReference type="Proteomes" id="UP000663937">
    <property type="component" value="Chromosome"/>
</dbReference>
<name>A0A8A4ZHN4_9MICO</name>
<gene>
    <name evidence="2" type="ORF">J4E96_05685</name>
</gene>
<dbReference type="EMBL" id="CP071868">
    <property type="protein sequence ID" value="QTE30473.1"/>
    <property type="molecule type" value="Genomic_DNA"/>
</dbReference>
<proteinExistence type="predicted"/>
<organism evidence="2 3">
    <name type="scientific">Pengzhenrongella sicca</name>
    <dbReference type="NCBI Taxonomy" id="2819238"/>
    <lineage>
        <taxon>Bacteria</taxon>
        <taxon>Bacillati</taxon>
        <taxon>Actinomycetota</taxon>
        <taxon>Actinomycetes</taxon>
        <taxon>Micrococcales</taxon>
        <taxon>Pengzhenrongella</taxon>
    </lineage>
</organism>
<accession>A0A8A4ZHN4</accession>
<dbReference type="AlphaFoldDB" id="A0A8A4ZHN4"/>
<dbReference type="Pfam" id="PF19694">
    <property type="entry name" value="DUF6194"/>
    <property type="match status" value="1"/>
</dbReference>
<dbReference type="KEGG" id="psic:J4E96_05685"/>
<keyword evidence="3" id="KW-1185">Reference proteome</keyword>
<reference evidence="2" key="1">
    <citation type="submission" date="2021-03" db="EMBL/GenBank/DDBJ databases">
        <title>Pengzhenrongella sicca gen. nov., sp. nov., a new member of suborder Micrococcineae isolated from High-Arctic tundra soil.</title>
        <authorList>
            <person name="Peng F."/>
        </authorList>
    </citation>
    <scope>NUCLEOTIDE SEQUENCE</scope>
    <source>
        <strain evidence="2">LRZ-2</strain>
    </source>
</reference>
<evidence type="ECO:0000313" key="3">
    <source>
        <dbReference type="Proteomes" id="UP000663937"/>
    </source>
</evidence>
<evidence type="ECO:0000313" key="2">
    <source>
        <dbReference type="EMBL" id="QTE30473.1"/>
    </source>
</evidence>
<dbReference type="RefSeq" id="WP_227424812.1">
    <property type="nucleotide sequence ID" value="NZ_CP071868.1"/>
</dbReference>
<sequence>MSIEDIIEYVDRLPGVLILRPQPGDGTPNIAWGDAFFYYAPDGVVPNGQPFATIVTKDYPDDTRSRLDTPGTFRVNIHAGATEFAAVTGHNPRMQPTRDVDPSTPDLLLAHPVYGHLAWVAVVNPAERTTDRVLELLASAYRAARARHDHRIDPAST</sequence>
<dbReference type="InterPro" id="IPR045676">
    <property type="entry name" value="DUF6194"/>
</dbReference>
<evidence type="ECO:0000259" key="1">
    <source>
        <dbReference type="Pfam" id="PF19694"/>
    </source>
</evidence>
<feature type="domain" description="DUF6194" evidence="1">
    <location>
        <begin position="1"/>
        <end position="151"/>
    </location>
</feature>